<accession>A0A517SZ04</accession>
<dbReference type="SMART" id="SM00642">
    <property type="entry name" value="Aamy"/>
    <property type="match status" value="1"/>
</dbReference>
<feature type="region of interest" description="Disordered" evidence="2">
    <location>
        <begin position="480"/>
        <end position="499"/>
    </location>
</feature>
<gene>
    <name evidence="4" type="primary">glgX_2</name>
    <name evidence="4" type="ORF">SV7mr_39130</name>
</gene>
<dbReference type="PANTHER" id="PTHR43002">
    <property type="entry name" value="GLYCOGEN DEBRANCHING ENZYME"/>
    <property type="match status" value="1"/>
</dbReference>
<protein>
    <submittedName>
        <fullName evidence="4">Glycogen debranching enzyme</fullName>
        <ecNumber evidence="4">3.2.1.-</ecNumber>
    </submittedName>
</protein>
<dbReference type="SUPFAM" id="SSF51445">
    <property type="entry name" value="(Trans)glycosidases"/>
    <property type="match status" value="1"/>
</dbReference>
<feature type="domain" description="Glycosyl hydrolase family 13 catalytic" evidence="3">
    <location>
        <begin position="170"/>
        <end position="578"/>
    </location>
</feature>
<evidence type="ECO:0000313" key="5">
    <source>
        <dbReference type="Proteomes" id="UP000315003"/>
    </source>
</evidence>
<dbReference type="EMBL" id="CP036272">
    <property type="protein sequence ID" value="QDT61378.1"/>
    <property type="molecule type" value="Genomic_DNA"/>
</dbReference>
<name>A0A517SZ04_9BACT</name>
<dbReference type="GO" id="GO:0004553">
    <property type="term" value="F:hydrolase activity, hydrolyzing O-glycosyl compounds"/>
    <property type="evidence" value="ECO:0007669"/>
    <property type="project" value="InterPro"/>
</dbReference>
<evidence type="ECO:0000256" key="1">
    <source>
        <dbReference type="ARBA" id="ARBA00008061"/>
    </source>
</evidence>
<dbReference type="RefSeq" id="WP_419187577.1">
    <property type="nucleotide sequence ID" value="NZ_CP036272.1"/>
</dbReference>
<dbReference type="CDD" id="cd02856">
    <property type="entry name" value="E_set_GDE_Isoamylase_N"/>
    <property type="match status" value="1"/>
</dbReference>
<dbReference type="Gene3D" id="2.60.40.10">
    <property type="entry name" value="Immunoglobulins"/>
    <property type="match status" value="1"/>
</dbReference>
<keyword evidence="4" id="KW-0326">Glycosidase</keyword>
<dbReference type="InterPro" id="IPR017853">
    <property type="entry name" value="GH"/>
</dbReference>
<dbReference type="Pfam" id="PF00128">
    <property type="entry name" value="Alpha-amylase"/>
    <property type="match status" value="1"/>
</dbReference>
<dbReference type="Proteomes" id="UP000315003">
    <property type="component" value="Chromosome"/>
</dbReference>
<dbReference type="InterPro" id="IPR014756">
    <property type="entry name" value="Ig_E-set"/>
</dbReference>
<dbReference type="CDD" id="cd11326">
    <property type="entry name" value="AmyAc_Glg_debranch"/>
    <property type="match status" value="1"/>
</dbReference>
<dbReference type="AlphaFoldDB" id="A0A517SZ04"/>
<reference evidence="4 5" key="1">
    <citation type="submission" date="2019-02" db="EMBL/GenBank/DDBJ databases">
        <title>Deep-cultivation of Planctomycetes and their phenomic and genomic characterization uncovers novel biology.</title>
        <authorList>
            <person name="Wiegand S."/>
            <person name="Jogler M."/>
            <person name="Boedeker C."/>
            <person name="Pinto D."/>
            <person name="Vollmers J."/>
            <person name="Rivas-Marin E."/>
            <person name="Kohn T."/>
            <person name="Peeters S.H."/>
            <person name="Heuer A."/>
            <person name="Rast P."/>
            <person name="Oberbeckmann S."/>
            <person name="Bunk B."/>
            <person name="Jeske O."/>
            <person name="Meyerdierks A."/>
            <person name="Storesund J.E."/>
            <person name="Kallscheuer N."/>
            <person name="Luecker S."/>
            <person name="Lage O.M."/>
            <person name="Pohl T."/>
            <person name="Merkel B.J."/>
            <person name="Hornburger P."/>
            <person name="Mueller R.-W."/>
            <person name="Bruemmer F."/>
            <person name="Labrenz M."/>
            <person name="Spormann A.M."/>
            <person name="Op den Camp H."/>
            <person name="Overmann J."/>
            <person name="Amann R."/>
            <person name="Jetten M.S.M."/>
            <person name="Mascher T."/>
            <person name="Medema M.H."/>
            <person name="Devos D.P."/>
            <person name="Kaster A.-K."/>
            <person name="Ovreas L."/>
            <person name="Rohde M."/>
            <person name="Galperin M.Y."/>
            <person name="Jogler C."/>
        </authorList>
    </citation>
    <scope>NUCLEOTIDE SEQUENCE [LARGE SCALE GENOMIC DNA]</scope>
    <source>
        <strain evidence="4 5">SV_7m_r</strain>
    </source>
</reference>
<dbReference type="EC" id="3.2.1.-" evidence="4"/>
<keyword evidence="4" id="KW-0378">Hydrolase</keyword>
<dbReference type="SUPFAM" id="SSF51011">
    <property type="entry name" value="Glycosyl hydrolase domain"/>
    <property type="match status" value="1"/>
</dbReference>
<organism evidence="4 5">
    <name type="scientific">Stieleria bergensis</name>
    <dbReference type="NCBI Taxonomy" id="2528025"/>
    <lineage>
        <taxon>Bacteria</taxon>
        <taxon>Pseudomonadati</taxon>
        <taxon>Planctomycetota</taxon>
        <taxon>Planctomycetia</taxon>
        <taxon>Pirellulales</taxon>
        <taxon>Pirellulaceae</taxon>
        <taxon>Stieleria</taxon>
    </lineage>
</organism>
<dbReference type="InterPro" id="IPR013783">
    <property type="entry name" value="Ig-like_fold"/>
</dbReference>
<sequence>MPSAIKRGWAAQEGSPFPLGVTFIEREDAFNFAIYSKHAERVTLLWFAESDVTTPLSQFEFDYLTNKSGSVWHCRIDAETLRDAAYYGYQIDGPAPGESFKFHRFDHEKLLLDPYAHAVHFPDGFSRDAARTPGSNVGRAVLGVLPRTGCHFDWKDDVTPRHDSDLVIYELHVRGFTRHDSSGVKHDRQGSFLGICDKIPYLKELGVTAVELMPVFQFDPDGRNYWGYMPLALFAPHHAYASDPTGFRQRDEFREMVRQLHDADIEVLLDVVYNHTCEGDHTGPVYSFKGIDNSTYYVVSRDDDRPYANFSGTGNTLHTANRTVRRLVIDSMRYWVQEMHVDGFRFDLASIFTRTTDGSINADDPPIIGQIGAEDDLAGIRLIAEPWDASGAYQLGRNFPGMNWMQWNSSFRECVQRFVRGDRGLIGELMTRMYGSCDLFPDDRFYAYRPHQSVNYVASHDGMTMADLVSFSAKNNWANGHDNTDGPTDYSSNLGHDGVEDVPEDIAGRRRQRVKNFFAILMLSAGTPMFRMGDEFMNTQRGNSNPYNQDNETSWLDWTQTETNDEVLRFACMMIAFRKSHPSIGRSRFWRDDITWYGTDHLVDLSGDATCLAYCLHGGSHRDNDLYVLLNNGDAPATFGIQEGIAGQWKRIVDTSQPSTGDIATKTEAITVRDSFYEASPHSVVILVRDPTALNVH</sequence>
<dbReference type="SUPFAM" id="SSF81296">
    <property type="entry name" value="E set domains"/>
    <property type="match status" value="1"/>
</dbReference>
<dbReference type="GO" id="GO:0005975">
    <property type="term" value="P:carbohydrate metabolic process"/>
    <property type="evidence" value="ECO:0007669"/>
    <property type="project" value="InterPro"/>
</dbReference>
<evidence type="ECO:0000313" key="4">
    <source>
        <dbReference type="EMBL" id="QDT61378.1"/>
    </source>
</evidence>
<dbReference type="Pfam" id="PF02922">
    <property type="entry name" value="CBM_48"/>
    <property type="match status" value="1"/>
</dbReference>
<dbReference type="InterPro" id="IPR013780">
    <property type="entry name" value="Glyco_hydro_b"/>
</dbReference>
<dbReference type="InterPro" id="IPR044505">
    <property type="entry name" value="GlgX_Isoamylase_N_E_set"/>
</dbReference>
<comment type="similarity">
    <text evidence="1">Belongs to the glycosyl hydrolase 13 family.</text>
</comment>
<evidence type="ECO:0000256" key="2">
    <source>
        <dbReference type="SAM" id="MobiDB-lite"/>
    </source>
</evidence>
<proteinExistence type="inferred from homology"/>
<dbReference type="InterPro" id="IPR006047">
    <property type="entry name" value="GH13_cat_dom"/>
</dbReference>
<dbReference type="Gene3D" id="2.60.40.1180">
    <property type="entry name" value="Golgi alpha-mannosidase II"/>
    <property type="match status" value="1"/>
</dbReference>
<dbReference type="InterPro" id="IPR004193">
    <property type="entry name" value="Glyco_hydro_13_N"/>
</dbReference>
<evidence type="ECO:0000259" key="3">
    <source>
        <dbReference type="SMART" id="SM00642"/>
    </source>
</evidence>
<dbReference type="Gene3D" id="3.20.20.80">
    <property type="entry name" value="Glycosidases"/>
    <property type="match status" value="1"/>
</dbReference>
<keyword evidence="5" id="KW-1185">Reference proteome</keyword>
<feature type="compositionally biased region" description="Polar residues" evidence="2">
    <location>
        <begin position="485"/>
        <end position="494"/>
    </location>
</feature>